<dbReference type="EMBL" id="MHJJ01000008">
    <property type="protein sequence ID" value="OGY65549.1"/>
    <property type="molecule type" value="Genomic_DNA"/>
</dbReference>
<gene>
    <name evidence="3" type="ORF">A3A16_01650</name>
</gene>
<sequence length="419" mass="49550">MITEILGGIFNQILGILSISWWFLLPLALIFIFWEFWQYYIYIGYLRSQKWLLLEIKIPTMIEKDPKAMEQVFAAAYGIYSYGFRFWQKYWEGRLQEDFISFELVGYAGSVHFYIRTPDSYRNLIESAIYAQYPNAEIHLAEDYRNLMPKTLPNEVYDIWGTDYHLSKDDAYPIRTYEYFEASVKEKRLDPIAAITEVMSKLKDDEALWIQIFIRPTGDDWKKKGEALRDTLVGRKKPGSPPGFLEKIWQFFRNLVIAPIEHPVWPEDAKREEQQTRMLLMTPGEKDIIEGLERKIGMLAFQTNIRFIYIDKRDSFTRSNVAATMSTFNQFNTQNLNSLRPNTSTFTIARGLFKKRKLWYRKRRLYDSYQKLMWPKRKSILNVQELATLYHFPSIVVEAPMLRHLVSKKGEPPAGLPIE</sequence>
<dbReference type="Pfam" id="PF26449">
    <property type="entry name" value="DUF8128"/>
    <property type="match status" value="1"/>
</dbReference>
<dbReference type="STRING" id="1798407.A3A16_01650"/>
<feature type="transmembrane region" description="Helical" evidence="1">
    <location>
        <begin position="20"/>
        <end position="42"/>
    </location>
</feature>
<dbReference type="AlphaFoldDB" id="A0A1G1ZMC2"/>
<feature type="domain" description="DUF8128" evidence="2">
    <location>
        <begin position="93"/>
        <end position="398"/>
    </location>
</feature>
<evidence type="ECO:0000259" key="2">
    <source>
        <dbReference type="Pfam" id="PF26449"/>
    </source>
</evidence>
<evidence type="ECO:0000313" key="3">
    <source>
        <dbReference type="EMBL" id="OGY65549.1"/>
    </source>
</evidence>
<organism evidence="3 4">
    <name type="scientific">Candidatus Harrisonbacteria bacterium RIFCSPLOWO2_01_FULL_44_18</name>
    <dbReference type="NCBI Taxonomy" id="1798407"/>
    <lineage>
        <taxon>Bacteria</taxon>
        <taxon>Candidatus Harrisoniibacteriota</taxon>
    </lineage>
</organism>
<evidence type="ECO:0000313" key="4">
    <source>
        <dbReference type="Proteomes" id="UP000177942"/>
    </source>
</evidence>
<keyword evidence="1" id="KW-0472">Membrane</keyword>
<accession>A0A1G1ZMC2</accession>
<reference evidence="3 4" key="1">
    <citation type="journal article" date="2016" name="Nat. Commun.">
        <title>Thousands of microbial genomes shed light on interconnected biogeochemical processes in an aquifer system.</title>
        <authorList>
            <person name="Anantharaman K."/>
            <person name="Brown C.T."/>
            <person name="Hug L.A."/>
            <person name="Sharon I."/>
            <person name="Castelle C.J."/>
            <person name="Probst A.J."/>
            <person name="Thomas B.C."/>
            <person name="Singh A."/>
            <person name="Wilkins M.J."/>
            <person name="Karaoz U."/>
            <person name="Brodie E.L."/>
            <person name="Williams K.H."/>
            <person name="Hubbard S.S."/>
            <person name="Banfield J.F."/>
        </authorList>
    </citation>
    <scope>NUCLEOTIDE SEQUENCE [LARGE SCALE GENOMIC DNA]</scope>
</reference>
<proteinExistence type="predicted"/>
<comment type="caution">
    <text evidence="3">The sequence shown here is derived from an EMBL/GenBank/DDBJ whole genome shotgun (WGS) entry which is preliminary data.</text>
</comment>
<dbReference type="Proteomes" id="UP000177942">
    <property type="component" value="Unassembled WGS sequence"/>
</dbReference>
<keyword evidence="1" id="KW-0812">Transmembrane</keyword>
<keyword evidence="1" id="KW-1133">Transmembrane helix</keyword>
<protein>
    <recommendedName>
        <fullName evidence="2">DUF8128 domain-containing protein</fullName>
    </recommendedName>
</protein>
<dbReference type="InterPro" id="IPR058441">
    <property type="entry name" value="DUF8128"/>
</dbReference>
<name>A0A1G1ZMC2_9BACT</name>
<evidence type="ECO:0000256" key="1">
    <source>
        <dbReference type="SAM" id="Phobius"/>
    </source>
</evidence>